<evidence type="ECO:0000313" key="6">
    <source>
        <dbReference type="Proteomes" id="UP000070659"/>
    </source>
</evidence>
<dbReference type="PANTHER" id="PTHR30024">
    <property type="entry name" value="ALIPHATIC SULFONATES-BINDING PROTEIN-RELATED"/>
    <property type="match status" value="1"/>
</dbReference>
<gene>
    <name evidence="3" type="ORF">TH66_19775</name>
    <name evidence="4" type="ORF">TR74_22530</name>
</gene>
<organism evidence="3 6">
    <name type="scientific">Carbonactinospora thermoautotrophica</name>
    <dbReference type="NCBI Taxonomy" id="1469144"/>
    <lineage>
        <taxon>Bacteria</taxon>
        <taxon>Bacillati</taxon>
        <taxon>Actinomycetota</taxon>
        <taxon>Actinomycetes</taxon>
        <taxon>Kitasatosporales</taxon>
        <taxon>Carbonactinosporaceae</taxon>
        <taxon>Carbonactinospora</taxon>
    </lineage>
</organism>
<sequence>MLAALALVAGCSTSTAASTGAQTRELRYQGWANEVILPELAEDLGYLGSVKLKWVGNTISGPQDIQAVATGQVDFGGAFDGAIAKLVTAGAPIKAVISYYGSDTSSYNGFYVLDTSPIRTARDLIGKKVGVNTLGGHNEAVLYTYLRRQGLSNDEIKQVQLVALPPVNTEQALRQRQIDVAALTDVFQDQAVARGGVRLLFSDSQLFGSFTAGSYVFRTRFLEENPDTVRQFVAGVAKAIVWTQTTPRDQVIARFTKIIQKRHRNESAATLRYWKSTGIVSKGGLISDADFSRWENWLVQTGSITPGRLKPSDIYTNQFNPYASGAG</sequence>
<dbReference type="Pfam" id="PF09084">
    <property type="entry name" value="NMT1"/>
    <property type="match status" value="1"/>
</dbReference>
<comment type="caution">
    <text evidence="3">The sequence shown here is derived from an EMBL/GenBank/DDBJ whole genome shotgun (WGS) entry which is preliminary data.</text>
</comment>
<evidence type="ECO:0000256" key="1">
    <source>
        <dbReference type="SAM" id="SignalP"/>
    </source>
</evidence>
<proteinExistence type="predicted"/>
<feature type="signal peptide" evidence="1">
    <location>
        <begin position="1"/>
        <end position="17"/>
    </location>
</feature>
<reference evidence="3 6" key="1">
    <citation type="submission" date="2015-02" db="EMBL/GenBank/DDBJ databases">
        <title>Physiological reanalysis, assessment of diazotrophy, and genome sequences of multiple isolates of Streptomyces thermoautotrophicus.</title>
        <authorList>
            <person name="MacKellar D.C."/>
            <person name="Lieber L."/>
            <person name="Norman J."/>
            <person name="Bolger A."/>
            <person name="Tobin C."/>
            <person name="Murray J.W."/>
            <person name="Prell J."/>
        </authorList>
    </citation>
    <scope>NUCLEOTIDE SEQUENCE [LARGE SCALE GENOMIC DNA]</scope>
    <source>
        <strain evidence="3 6">UBT1</strain>
    </source>
</reference>
<dbReference type="EMBL" id="JYIJ01000019">
    <property type="protein sequence ID" value="KWW98251.1"/>
    <property type="molecule type" value="Genomic_DNA"/>
</dbReference>
<dbReference type="Proteomes" id="UP000070598">
    <property type="component" value="Unassembled WGS sequence"/>
</dbReference>
<reference evidence="5" key="2">
    <citation type="submission" date="2015-02" db="EMBL/GenBank/DDBJ databases">
        <title>Physiological reanalysis, assessment of diazotrophy, and genome sequences of multiple isolates of Streptomyces thermoautotrophicus.</title>
        <authorList>
            <person name="MacKellar D.C."/>
            <person name="Lieber L."/>
            <person name="Norman J."/>
            <person name="Bolger A."/>
            <person name="Tobin C."/>
            <person name="Murray J.W."/>
            <person name="Friesen M."/>
            <person name="Prell J."/>
        </authorList>
    </citation>
    <scope>NUCLEOTIDE SEQUENCE [LARGE SCALE GENOMIC DNA]</scope>
    <source>
        <strain evidence="5">UBT1</strain>
    </source>
</reference>
<dbReference type="Proteomes" id="UP000070659">
    <property type="component" value="Unassembled WGS sequence"/>
</dbReference>
<evidence type="ECO:0000259" key="2">
    <source>
        <dbReference type="Pfam" id="PF09084"/>
    </source>
</evidence>
<dbReference type="PANTHER" id="PTHR30024:SF42">
    <property type="entry name" value="ALIPHATIC SULFONATES-BINDING PROTEIN-RELATED"/>
    <property type="match status" value="1"/>
</dbReference>
<keyword evidence="1" id="KW-0732">Signal</keyword>
<accession>A0A132MLG1</accession>
<evidence type="ECO:0000313" key="3">
    <source>
        <dbReference type="EMBL" id="KWW98251.1"/>
    </source>
</evidence>
<protein>
    <submittedName>
        <fullName evidence="3">ABC transporter substrate-binding protein</fullName>
    </submittedName>
</protein>
<evidence type="ECO:0000313" key="5">
    <source>
        <dbReference type="Proteomes" id="UP000070598"/>
    </source>
</evidence>
<dbReference type="SUPFAM" id="SSF53850">
    <property type="entry name" value="Periplasmic binding protein-like II"/>
    <property type="match status" value="1"/>
</dbReference>
<evidence type="ECO:0000313" key="4">
    <source>
        <dbReference type="EMBL" id="KWX06278.1"/>
    </source>
</evidence>
<dbReference type="AlphaFoldDB" id="A0A132MLG1"/>
<feature type="domain" description="SsuA/THI5-like" evidence="2">
    <location>
        <begin position="64"/>
        <end position="248"/>
    </location>
</feature>
<feature type="chain" id="PRO_5038211625" evidence="1">
    <location>
        <begin position="18"/>
        <end position="327"/>
    </location>
</feature>
<name>A0A132MLG1_9ACTN</name>
<dbReference type="Gene3D" id="3.40.190.10">
    <property type="entry name" value="Periplasmic binding protein-like II"/>
    <property type="match status" value="2"/>
</dbReference>
<dbReference type="InterPro" id="IPR015168">
    <property type="entry name" value="SsuA/THI5"/>
</dbReference>
<dbReference type="EMBL" id="JYIK01001108">
    <property type="protein sequence ID" value="KWX06278.1"/>
    <property type="molecule type" value="Genomic_DNA"/>
</dbReference>
<dbReference type="PATRIC" id="fig|1469144.8.peg.551"/>